<sequence>MSAPCPVSSKRQRSRSTPASTASRTAAIRQHVLEMTAPVVAEALSYHRVTTAKLASEAGGTWNRHAS</sequence>
<evidence type="ECO:0000313" key="3">
    <source>
        <dbReference type="Proteomes" id="UP000460558"/>
    </source>
</evidence>
<reference evidence="2 3" key="1">
    <citation type="submission" date="2019-06" db="EMBL/GenBank/DDBJ databases">
        <title>Comparative genomics and metabolomics analyses of clavulanic acid producing Streptomyces species provides insight into specialized metabolism and evolution of beta-lactam biosynthetic gene clusters.</title>
        <authorList>
            <person name="Moore M.A."/>
            <person name="Cruz-Morales P."/>
            <person name="Barona Gomez F."/>
            <person name="Kapil T."/>
        </authorList>
    </citation>
    <scope>NUCLEOTIDE SEQUENCE [LARGE SCALE GENOMIC DNA]</scope>
    <source>
        <strain evidence="2 3">T-272</strain>
    </source>
</reference>
<feature type="region of interest" description="Disordered" evidence="1">
    <location>
        <begin position="1"/>
        <end position="25"/>
    </location>
</feature>
<dbReference type="EMBL" id="VDEQ01000210">
    <property type="protein sequence ID" value="MQS37686.1"/>
    <property type="molecule type" value="Genomic_DNA"/>
</dbReference>
<name>A0ABW9NWI0_9ACTN</name>
<proteinExistence type="predicted"/>
<accession>A0ABW9NWI0</accession>
<evidence type="ECO:0000256" key="1">
    <source>
        <dbReference type="SAM" id="MobiDB-lite"/>
    </source>
</evidence>
<evidence type="ECO:0000313" key="2">
    <source>
        <dbReference type="EMBL" id="MQS37686.1"/>
    </source>
</evidence>
<dbReference type="Proteomes" id="UP000460558">
    <property type="component" value="Unassembled WGS sequence"/>
</dbReference>
<keyword evidence="3" id="KW-1185">Reference proteome</keyword>
<evidence type="ECO:0008006" key="4">
    <source>
        <dbReference type="Google" id="ProtNLM"/>
    </source>
</evidence>
<comment type="caution">
    <text evidence="2">The sequence shown here is derived from an EMBL/GenBank/DDBJ whole genome shotgun (WGS) entry which is preliminary data.</text>
</comment>
<gene>
    <name evidence="2" type="ORF">FFZ77_19220</name>
</gene>
<protein>
    <recommendedName>
        <fullName evidence="4">TetR family transcriptional regulator</fullName>
    </recommendedName>
</protein>
<organism evidence="2 3">
    <name type="scientific">Streptomyces katsurahamanus</name>
    <dbReference type="NCBI Taxonomy" id="2577098"/>
    <lineage>
        <taxon>Bacteria</taxon>
        <taxon>Bacillati</taxon>
        <taxon>Actinomycetota</taxon>
        <taxon>Actinomycetes</taxon>
        <taxon>Kitasatosporales</taxon>
        <taxon>Streptomycetaceae</taxon>
        <taxon>Streptomyces</taxon>
    </lineage>
</organism>
<feature type="compositionally biased region" description="Low complexity" evidence="1">
    <location>
        <begin position="15"/>
        <end position="25"/>
    </location>
</feature>